<feature type="region of interest" description="Disordered" evidence="1">
    <location>
        <begin position="67"/>
        <end position="148"/>
    </location>
</feature>
<protein>
    <submittedName>
        <fullName evidence="2">Uncharacterized protein</fullName>
    </submittedName>
</protein>
<dbReference type="EMBL" id="KZ678152">
    <property type="protein sequence ID" value="PSN59815.1"/>
    <property type="molecule type" value="Genomic_DNA"/>
</dbReference>
<name>A0A2T2N2Y5_CORCC</name>
<evidence type="ECO:0000313" key="3">
    <source>
        <dbReference type="Proteomes" id="UP000240883"/>
    </source>
</evidence>
<evidence type="ECO:0000256" key="1">
    <source>
        <dbReference type="SAM" id="MobiDB-lite"/>
    </source>
</evidence>
<dbReference type="AlphaFoldDB" id="A0A2T2N2Y5"/>
<feature type="region of interest" description="Disordered" evidence="1">
    <location>
        <begin position="246"/>
        <end position="269"/>
    </location>
</feature>
<reference evidence="2 3" key="1">
    <citation type="journal article" date="2018" name="Front. Microbiol.">
        <title>Genome-Wide Analysis of Corynespora cassiicola Leaf Fall Disease Putative Effectors.</title>
        <authorList>
            <person name="Lopez D."/>
            <person name="Ribeiro S."/>
            <person name="Label P."/>
            <person name="Fumanal B."/>
            <person name="Venisse J.S."/>
            <person name="Kohler A."/>
            <person name="de Oliveira R.R."/>
            <person name="Labutti K."/>
            <person name="Lipzen A."/>
            <person name="Lail K."/>
            <person name="Bauer D."/>
            <person name="Ohm R.A."/>
            <person name="Barry K.W."/>
            <person name="Spatafora J."/>
            <person name="Grigoriev I.V."/>
            <person name="Martin F.M."/>
            <person name="Pujade-Renaud V."/>
        </authorList>
    </citation>
    <scope>NUCLEOTIDE SEQUENCE [LARGE SCALE GENOMIC DNA]</scope>
    <source>
        <strain evidence="2 3">Philippines</strain>
    </source>
</reference>
<keyword evidence="3" id="KW-1185">Reference proteome</keyword>
<gene>
    <name evidence="2" type="ORF">BS50DRAFT_640548</name>
</gene>
<organism evidence="2 3">
    <name type="scientific">Corynespora cassiicola Philippines</name>
    <dbReference type="NCBI Taxonomy" id="1448308"/>
    <lineage>
        <taxon>Eukaryota</taxon>
        <taxon>Fungi</taxon>
        <taxon>Dikarya</taxon>
        <taxon>Ascomycota</taxon>
        <taxon>Pezizomycotina</taxon>
        <taxon>Dothideomycetes</taxon>
        <taxon>Pleosporomycetidae</taxon>
        <taxon>Pleosporales</taxon>
        <taxon>Corynesporascaceae</taxon>
        <taxon>Corynespora</taxon>
    </lineage>
</organism>
<accession>A0A2T2N2Y5</accession>
<feature type="region of interest" description="Disordered" evidence="1">
    <location>
        <begin position="285"/>
        <end position="307"/>
    </location>
</feature>
<evidence type="ECO:0000313" key="2">
    <source>
        <dbReference type="EMBL" id="PSN59815.1"/>
    </source>
</evidence>
<dbReference type="OrthoDB" id="5420368at2759"/>
<proteinExistence type="predicted"/>
<feature type="compositionally biased region" description="Gly residues" evidence="1">
    <location>
        <begin position="71"/>
        <end position="82"/>
    </location>
</feature>
<sequence length="307" mass="33244">MPTMSWTAENDRVLLLRIIDTSGISVNADQVSKTWPTDAPVRPTARAIKERISKLRIMANMTGAVSISIKGRGGGGGGGGGTPATPRSRPKAKSTPTSSKRKKKVESESESDVDDHETPPKTAAVHMPKNRKLANGRGQPAGFDKQDESPVKVKNETLFNKKFDDSHRSASEFHAFMQDAQPNYADDFLDANNIYNTMGVNDAFIDPTAAYNALPFVSPGSHLAANAGMMSLNNIPEDFMSVRQDASLSLSPSAGRRGTQRRASKQASEDIAAWMVSEKEKDIEFGDKSEVETEGSGGYVDAEDQFF</sequence>
<dbReference type="Proteomes" id="UP000240883">
    <property type="component" value="Unassembled WGS sequence"/>
</dbReference>
<dbReference type="STRING" id="1448308.A0A2T2N2Y5"/>